<evidence type="ECO:0000313" key="2">
    <source>
        <dbReference type="Proteomes" id="UP000195897"/>
    </source>
</evidence>
<protein>
    <submittedName>
        <fullName evidence="1">Polyketide cyclase</fullName>
    </submittedName>
</protein>
<dbReference type="RefSeq" id="WP_087373885.1">
    <property type="nucleotide sequence ID" value="NZ_NFKK01000015.1"/>
</dbReference>
<dbReference type="Pfam" id="PF07366">
    <property type="entry name" value="SnoaL"/>
    <property type="match status" value="2"/>
</dbReference>
<proteinExistence type="predicted"/>
<dbReference type="Gene3D" id="3.10.450.50">
    <property type="match status" value="2"/>
</dbReference>
<accession>A0A1Y4L563</accession>
<comment type="caution">
    <text evidence="1">The sequence shown here is derived from an EMBL/GenBank/DDBJ whole genome shotgun (WGS) entry which is preliminary data.</text>
</comment>
<dbReference type="PANTHER" id="PTHR38436:SF1">
    <property type="entry name" value="ESTER CYCLASE"/>
    <property type="match status" value="1"/>
</dbReference>
<dbReference type="AlphaFoldDB" id="A0A1Y4L563"/>
<dbReference type="GO" id="GO:0030638">
    <property type="term" value="P:polyketide metabolic process"/>
    <property type="evidence" value="ECO:0007669"/>
    <property type="project" value="InterPro"/>
</dbReference>
<name>A0A1Y4L563_9FIRM</name>
<sequence>MKDAVVYYGDSTQVNAIDHKNYAEFLKHTEKKQELPGFDEEYLDIVDYILKITHRIWEEKGIGVIYDTYANNCLVHSGDGTSTGVSGVIANTLMTLHAFPDRRLMAEDVVWSEDSPGVFLSSHRILSTGTNLGDSNFGPATGKKVYFRTIADCACTKNKIFEEWLVRDNLWIVQQLGLNPWELAAKMAAGQPEKQVYGRDECMEGQFLPEVYRAKDSSVGEQVLELLNEVYNRKLINRICDFYADNAVVHSICNQDQIGHDEIQGAVISLLSSFPNARMIVDRVTCNDSADGSWHVSARWRLRGLHEGIGMYGAPTGKPVEILGITQYRFENGKIVEAWEIYDGLDVMRQLCLGDEPATEA</sequence>
<dbReference type="InterPro" id="IPR009959">
    <property type="entry name" value="Cyclase_SnoaL-like"/>
</dbReference>
<organism evidence="1 2">
    <name type="scientific">Butyricicoccus pullicaecorum</name>
    <dbReference type="NCBI Taxonomy" id="501571"/>
    <lineage>
        <taxon>Bacteria</taxon>
        <taxon>Bacillati</taxon>
        <taxon>Bacillota</taxon>
        <taxon>Clostridia</taxon>
        <taxon>Eubacteriales</taxon>
        <taxon>Butyricicoccaceae</taxon>
        <taxon>Butyricicoccus</taxon>
    </lineage>
</organism>
<dbReference type="InterPro" id="IPR032710">
    <property type="entry name" value="NTF2-like_dom_sf"/>
</dbReference>
<dbReference type="PANTHER" id="PTHR38436">
    <property type="entry name" value="POLYKETIDE CYCLASE SNOAL-LIKE DOMAIN"/>
    <property type="match status" value="1"/>
</dbReference>
<evidence type="ECO:0000313" key="1">
    <source>
        <dbReference type="EMBL" id="OUP51917.1"/>
    </source>
</evidence>
<dbReference type="SUPFAM" id="SSF54427">
    <property type="entry name" value="NTF2-like"/>
    <property type="match status" value="2"/>
</dbReference>
<gene>
    <name evidence="1" type="ORF">B5F17_11155</name>
</gene>
<reference evidence="2" key="1">
    <citation type="submission" date="2017-04" db="EMBL/GenBank/DDBJ databases">
        <title>Function of individual gut microbiota members based on whole genome sequencing of pure cultures obtained from chicken caecum.</title>
        <authorList>
            <person name="Medvecky M."/>
            <person name="Cejkova D."/>
            <person name="Polansky O."/>
            <person name="Karasova D."/>
            <person name="Kubasova T."/>
            <person name="Cizek A."/>
            <person name="Rychlik I."/>
        </authorList>
    </citation>
    <scope>NUCLEOTIDE SEQUENCE [LARGE SCALE GENOMIC DNA]</scope>
    <source>
        <strain evidence="2">An180</strain>
    </source>
</reference>
<dbReference type="Proteomes" id="UP000195897">
    <property type="component" value="Unassembled WGS sequence"/>
</dbReference>
<dbReference type="EMBL" id="NFKK01000015">
    <property type="protein sequence ID" value="OUP51917.1"/>
    <property type="molecule type" value="Genomic_DNA"/>
</dbReference>